<dbReference type="SUPFAM" id="SSF53254">
    <property type="entry name" value="Phosphoglycerate mutase-like"/>
    <property type="match status" value="1"/>
</dbReference>
<dbReference type="EMBL" id="AHYT01000013">
    <property type="protein sequence ID" value="EOT25703.1"/>
    <property type="molecule type" value="Genomic_DNA"/>
</dbReference>
<keyword evidence="2" id="KW-1185">Reference proteome</keyword>
<accession>S0NNX5</accession>
<dbReference type="Pfam" id="PF00300">
    <property type="entry name" value="His_Phos_1"/>
    <property type="match status" value="1"/>
</dbReference>
<name>S0NNX5_9ENTE</name>
<sequence length="80" mass="9187">MKLYLIRHGEPDYDQVTEANYKGFGRDLSRLTSEGIKQAQAHAKHPLFNTIELLLVSPYTRTMQTALELTRDKDIPVLVE</sequence>
<evidence type="ECO:0008006" key="3">
    <source>
        <dbReference type="Google" id="ProtNLM"/>
    </source>
</evidence>
<dbReference type="eggNOG" id="COG0406">
    <property type="taxonomic scope" value="Bacteria"/>
</dbReference>
<dbReference type="OrthoDB" id="9782128at2"/>
<dbReference type="Gene3D" id="3.40.50.1240">
    <property type="entry name" value="Phosphoglycerate mutase-like"/>
    <property type="match status" value="1"/>
</dbReference>
<dbReference type="AlphaFoldDB" id="S0NNX5"/>
<proteinExistence type="predicted"/>
<comment type="caution">
    <text evidence="1">The sequence shown here is derived from an EMBL/GenBank/DDBJ whole genome shotgun (WGS) entry which is preliminary data.</text>
</comment>
<dbReference type="STRING" id="41997.RV16_GL001480"/>
<evidence type="ECO:0000313" key="2">
    <source>
        <dbReference type="Proteomes" id="UP000014136"/>
    </source>
</evidence>
<dbReference type="PATRIC" id="fig|1139996.3.peg.2541"/>
<gene>
    <name evidence="1" type="ORF">OMQ_02590</name>
</gene>
<dbReference type="InterPro" id="IPR013078">
    <property type="entry name" value="His_Pase_superF_clade-1"/>
</dbReference>
<dbReference type="HOGENOM" id="CLU_2584330_0_0_9"/>
<dbReference type="RefSeq" id="WP_016176335.1">
    <property type="nucleotide sequence ID" value="NZ_KE136392.1"/>
</dbReference>
<dbReference type="Proteomes" id="UP000014136">
    <property type="component" value="Unassembled WGS sequence"/>
</dbReference>
<protein>
    <recommendedName>
        <fullName evidence="3">Phosphoglycerate mutase</fullName>
    </recommendedName>
</protein>
<dbReference type="CDD" id="cd07067">
    <property type="entry name" value="HP_PGM_like"/>
    <property type="match status" value="1"/>
</dbReference>
<organism evidence="1 2">
    <name type="scientific">Enterococcus saccharolyticus subsp. saccharolyticus ATCC 43076</name>
    <dbReference type="NCBI Taxonomy" id="1139996"/>
    <lineage>
        <taxon>Bacteria</taxon>
        <taxon>Bacillati</taxon>
        <taxon>Bacillota</taxon>
        <taxon>Bacilli</taxon>
        <taxon>Lactobacillales</taxon>
        <taxon>Enterococcaceae</taxon>
        <taxon>Enterococcus</taxon>
    </lineage>
</organism>
<evidence type="ECO:0000313" key="1">
    <source>
        <dbReference type="EMBL" id="EOT25703.1"/>
    </source>
</evidence>
<dbReference type="InterPro" id="IPR029033">
    <property type="entry name" value="His_PPase_superfam"/>
</dbReference>
<reference evidence="1 2" key="1">
    <citation type="submission" date="2013-03" db="EMBL/GenBank/DDBJ databases">
        <title>The Genome Sequence of Enterococcus saccharolyticus ATCC_43076 (Illumina only assembly).</title>
        <authorList>
            <consortium name="The Broad Institute Genomics Platform"/>
            <consortium name="The Broad Institute Genome Sequencing Center for Infectious Disease"/>
            <person name="Earl A."/>
            <person name="Russ C."/>
            <person name="Gilmore M."/>
            <person name="Surin D."/>
            <person name="Walker B."/>
            <person name="Young S."/>
            <person name="Zeng Q."/>
            <person name="Gargeya S."/>
            <person name="Fitzgerald M."/>
            <person name="Haas B."/>
            <person name="Abouelleil A."/>
            <person name="Allen A.W."/>
            <person name="Alvarado L."/>
            <person name="Arachchi H.M."/>
            <person name="Berlin A.M."/>
            <person name="Chapman S.B."/>
            <person name="Gainer-Dewar J."/>
            <person name="Goldberg J."/>
            <person name="Griggs A."/>
            <person name="Gujja S."/>
            <person name="Hansen M."/>
            <person name="Howarth C."/>
            <person name="Imamovic A."/>
            <person name="Ireland A."/>
            <person name="Larimer J."/>
            <person name="McCowan C."/>
            <person name="Murphy C."/>
            <person name="Pearson M."/>
            <person name="Poon T.W."/>
            <person name="Priest M."/>
            <person name="Roberts A."/>
            <person name="Saif S."/>
            <person name="Shea T."/>
            <person name="Sisk P."/>
            <person name="Sykes S."/>
            <person name="Wortman J."/>
            <person name="Nusbaum C."/>
            <person name="Birren B."/>
        </authorList>
    </citation>
    <scope>NUCLEOTIDE SEQUENCE [LARGE SCALE GENOMIC DNA]</scope>
    <source>
        <strain evidence="1 2">ATCC 43076</strain>
    </source>
</reference>